<reference evidence="1 2" key="1">
    <citation type="submission" date="2020-07" db="EMBL/GenBank/DDBJ databases">
        <title>Sequencing the genomes of 1000 actinobacteria strains.</title>
        <authorList>
            <person name="Klenk H.-P."/>
        </authorList>
    </citation>
    <scope>NUCLEOTIDE SEQUENCE [LARGE SCALE GENOMIC DNA]</scope>
    <source>
        <strain evidence="1 2">LI1</strain>
    </source>
</reference>
<keyword evidence="2" id="KW-1185">Reference proteome</keyword>
<name>A0A7Z0EAW0_9MICO</name>
<sequence>MLPGILVLLALPFVAVGYAVIGVVKGGELLMKSFHNHRHFRAQRAEAELDRKQEELRRTILSLADALGMEAHEARKALIRESYRASGQVPKQSE</sequence>
<accession>A0A7Z0EAW0</accession>
<gene>
    <name evidence="1" type="ORF">HNR05_000073</name>
</gene>
<dbReference type="AlphaFoldDB" id="A0A7Z0EAW0"/>
<comment type="caution">
    <text evidence="1">The sequence shown here is derived from an EMBL/GenBank/DDBJ whole genome shotgun (WGS) entry which is preliminary data.</text>
</comment>
<evidence type="ECO:0000313" key="1">
    <source>
        <dbReference type="EMBL" id="NYJ18282.1"/>
    </source>
</evidence>
<dbReference type="RefSeq" id="WP_179577213.1">
    <property type="nucleotide sequence ID" value="NZ_JACCFM010000001.1"/>
</dbReference>
<dbReference type="EMBL" id="JACCFM010000001">
    <property type="protein sequence ID" value="NYJ18282.1"/>
    <property type="molecule type" value="Genomic_DNA"/>
</dbReference>
<evidence type="ECO:0000313" key="2">
    <source>
        <dbReference type="Proteomes" id="UP000537260"/>
    </source>
</evidence>
<protein>
    <submittedName>
        <fullName evidence="1">Uncharacterized protein</fullName>
    </submittedName>
</protein>
<proteinExistence type="predicted"/>
<organism evidence="1 2">
    <name type="scientific">Glaciibacter psychrotolerans</name>
    <dbReference type="NCBI Taxonomy" id="670054"/>
    <lineage>
        <taxon>Bacteria</taxon>
        <taxon>Bacillati</taxon>
        <taxon>Actinomycetota</taxon>
        <taxon>Actinomycetes</taxon>
        <taxon>Micrococcales</taxon>
        <taxon>Microbacteriaceae</taxon>
        <taxon>Glaciibacter</taxon>
    </lineage>
</organism>
<dbReference type="Proteomes" id="UP000537260">
    <property type="component" value="Unassembled WGS sequence"/>
</dbReference>